<dbReference type="InterPro" id="IPR036291">
    <property type="entry name" value="NAD(P)-bd_dom_sf"/>
</dbReference>
<evidence type="ECO:0000313" key="13">
    <source>
        <dbReference type="Proteomes" id="UP000504606"/>
    </source>
</evidence>
<dbReference type="NCBIfam" id="TIGR01179">
    <property type="entry name" value="galE"/>
    <property type="match status" value="1"/>
</dbReference>
<dbReference type="SUPFAM" id="SSF51735">
    <property type="entry name" value="NAD(P)-binding Rossmann-fold domains"/>
    <property type="match status" value="1"/>
</dbReference>
<keyword evidence="10" id="KW-0413">Isomerase</keyword>
<name>A0A9C6X5D0_FRAOC</name>
<dbReference type="GeneID" id="113208438"/>
<comment type="cofactor">
    <cofactor evidence="3">
        <name>NAD(+)</name>
        <dbReference type="ChEBI" id="CHEBI:57540"/>
    </cofactor>
</comment>
<accession>A0A9C6X5D0</accession>
<keyword evidence="13" id="KW-1185">Reference proteome</keyword>
<dbReference type="RefSeq" id="XP_052129515.1">
    <property type="nucleotide sequence ID" value="XM_052273555.1"/>
</dbReference>
<dbReference type="InterPro" id="IPR005886">
    <property type="entry name" value="UDP_G4E"/>
</dbReference>
<dbReference type="Proteomes" id="UP000504606">
    <property type="component" value="Unplaced"/>
</dbReference>
<organism evidence="13 14">
    <name type="scientific">Frankliniella occidentalis</name>
    <name type="common">Western flower thrips</name>
    <name type="synonym">Euthrips occidentalis</name>
    <dbReference type="NCBI Taxonomy" id="133901"/>
    <lineage>
        <taxon>Eukaryota</taxon>
        <taxon>Metazoa</taxon>
        <taxon>Ecdysozoa</taxon>
        <taxon>Arthropoda</taxon>
        <taxon>Hexapoda</taxon>
        <taxon>Insecta</taxon>
        <taxon>Pterygota</taxon>
        <taxon>Neoptera</taxon>
        <taxon>Paraneoptera</taxon>
        <taxon>Thysanoptera</taxon>
        <taxon>Terebrantia</taxon>
        <taxon>Thripoidea</taxon>
        <taxon>Thripidae</taxon>
        <taxon>Frankliniella</taxon>
    </lineage>
</organism>
<dbReference type="OrthoDB" id="9402762at2759"/>
<dbReference type="Pfam" id="PF16363">
    <property type="entry name" value="GDP_Man_Dehyd"/>
    <property type="match status" value="1"/>
</dbReference>
<evidence type="ECO:0000256" key="4">
    <source>
        <dbReference type="ARBA" id="ARBA00002760"/>
    </source>
</evidence>
<evidence type="ECO:0000256" key="3">
    <source>
        <dbReference type="ARBA" id="ARBA00001911"/>
    </source>
</evidence>
<dbReference type="GO" id="GO:0003978">
    <property type="term" value="F:UDP-glucose 4-epimerase activity"/>
    <property type="evidence" value="ECO:0007669"/>
    <property type="project" value="UniProtKB-EC"/>
</dbReference>
<feature type="domain" description="NAD(P)-binding" evidence="12">
    <location>
        <begin position="71"/>
        <end position="403"/>
    </location>
</feature>
<evidence type="ECO:0000256" key="7">
    <source>
        <dbReference type="ARBA" id="ARBA00013189"/>
    </source>
</evidence>
<dbReference type="AlphaFoldDB" id="A0A9C6X5D0"/>
<evidence type="ECO:0000256" key="1">
    <source>
        <dbReference type="ARBA" id="ARBA00000014"/>
    </source>
</evidence>
<comment type="catalytic activity">
    <reaction evidence="2">
        <text>UDP-alpha-D-glucose = UDP-alpha-D-galactose</text>
        <dbReference type="Rhea" id="RHEA:22168"/>
        <dbReference type="ChEBI" id="CHEBI:58885"/>
        <dbReference type="ChEBI" id="CHEBI:66914"/>
        <dbReference type="EC" id="5.1.3.2"/>
    </reaction>
</comment>
<dbReference type="PANTHER" id="PTHR43725:SF47">
    <property type="entry name" value="UDP-GLUCOSE 4-EPIMERASE"/>
    <property type="match status" value="1"/>
</dbReference>
<comment type="catalytic activity">
    <reaction evidence="1">
        <text>UDP-N-acetyl-alpha-D-glucosamine = UDP-N-acetyl-alpha-D-galactosamine</text>
        <dbReference type="Rhea" id="RHEA:20517"/>
        <dbReference type="ChEBI" id="CHEBI:57705"/>
        <dbReference type="ChEBI" id="CHEBI:67138"/>
        <dbReference type="EC" id="5.1.3.7"/>
    </reaction>
</comment>
<comment type="function">
    <text evidence="4">Catalyzes two distinct but analogous reactions: the reversible epimerization of UDP-glucose to UDP-galactose and the reversible epimerization of UDP-N-acetylglucosamine to UDP-N-acetylgalactosamine. The reaction with UDP-Gal plays a critical role in the Leloir pathway of galactose catabolism in which galactose is converted to the glycolytic intermediate glucose 6-phosphate. It contributes to the catabolism of dietary galactose and enables the endogenous biosynthesis of both UDP-Gal and UDP-GalNAc when exogenous sources are limited. Both UDP-sugar interconversions are important in the synthesis of glycoproteins and glycolipids.</text>
</comment>
<evidence type="ECO:0000256" key="2">
    <source>
        <dbReference type="ARBA" id="ARBA00000083"/>
    </source>
</evidence>
<proteinExistence type="predicted"/>
<dbReference type="Gene3D" id="3.90.25.10">
    <property type="entry name" value="UDP-galactose 4-epimerase, domain 1"/>
    <property type="match status" value="1"/>
</dbReference>
<dbReference type="PANTHER" id="PTHR43725">
    <property type="entry name" value="UDP-GLUCOSE 4-EPIMERASE"/>
    <property type="match status" value="1"/>
</dbReference>
<reference evidence="14" key="2">
    <citation type="submission" date="2025-08" db="UniProtKB">
        <authorList>
            <consortium name="RefSeq"/>
        </authorList>
    </citation>
    <scope>IDENTIFICATION</scope>
    <source>
        <tissue evidence="14">Whole organism</tissue>
    </source>
</reference>
<evidence type="ECO:0000256" key="9">
    <source>
        <dbReference type="ARBA" id="ARBA00023144"/>
    </source>
</evidence>
<gene>
    <name evidence="14" type="primary">LOC113208438</name>
</gene>
<dbReference type="GO" id="GO:0003974">
    <property type="term" value="F:UDP-N-acetylglucosamine 4-epimerase activity"/>
    <property type="evidence" value="ECO:0007669"/>
    <property type="project" value="UniProtKB-EC"/>
</dbReference>
<dbReference type="CTD" id="2582"/>
<dbReference type="PRINTS" id="PR01713">
    <property type="entry name" value="NUCEPIMERASE"/>
</dbReference>
<keyword evidence="9" id="KW-0299">Galactose metabolism</keyword>
<evidence type="ECO:0000313" key="14">
    <source>
        <dbReference type="RefSeq" id="XP_052129515.1"/>
    </source>
</evidence>
<evidence type="ECO:0000259" key="12">
    <source>
        <dbReference type="Pfam" id="PF16363"/>
    </source>
</evidence>
<evidence type="ECO:0000256" key="10">
    <source>
        <dbReference type="ARBA" id="ARBA00023235"/>
    </source>
</evidence>
<evidence type="ECO:0000256" key="8">
    <source>
        <dbReference type="ARBA" id="ARBA00023027"/>
    </source>
</evidence>
<protein>
    <recommendedName>
        <fullName evidence="11">UDP-N-acetylglucosamine 4-epimerase</fullName>
        <ecNumber evidence="7">5.1.3.2</ecNumber>
        <ecNumber evidence="6">5.1.3.7</ecNumber>
    </recommendedName>
</protein>
<dbReference type="Gene3D" id="3.40.50.720">
    <property type="entry name" value="NAD(P)-binding Rossmann-like Domain"/>
    <property type="match status" value="1"/>
</dbReference>
<evidence type="ECO:0000256" key="11">
    <source>
        <dbReference type="ARBA" id="ARBA00031827"/>
    </source>
</evidence>
<dbReference type="EC" id="5.1.3.7" evidence="6"/>
<evidence type="ECO:0000256" key="6">
    <source>
        <dbReference type="ARBA" id="ARBA00013175"/>
    </source>
</evidence>
<dbReference type="GO" id="GO:0033499">
    <property type="term" value="P:galactose catabolic process via UDP-galactose, Leloir pathway"/>
    <property type="evidence" value="ECO:0007669"/>
    <property type="project" value="TreeGrafter"/>
</dbReference>
<evidence type="ECO:0000256" key="5">
    <source>
        <dbReference type="ARBA" id="ARBA00004947"/>
    </source>
</evidence>
<dbReference type="InterPro" id="IPR016040">
    <property type="entry name" value="NAD(P)-bd_dom"/>
</dbReference>
<dbReference type="EC" id="5.1.3.2" evidence="7"/>
<dbReference type="NCBIfam" id="NF007956">
    <property type="entry name" value="PRK10675.1"/>
    <property type="match status" value="1"/>
</dbReference>
<dbReference type="KEGG" id="foc:113208438"/>
<sequence length="416" mass="45995">METFSSIHVFVIAFLSHVFLEGSQNEFDRISMEIGRHSLAVLVLSVASVVLMKQLQTWKDMSRISDEPVVLATGGAGFIGSHIVVELLNNGFSVVVIDNLVNALKGNDGGPKPESLRRVEKITNKTVTFYNVDLLDIDALKSVFLKHNIVCVIHFAALKAVGESCEIPLTYYKNNVMGSINLLEVMKEFNVKKLLFSSSATVYGLPQKLPLTEDHPTGQGCTNPYGKTKYFIEEILQDLCASDKTWSVVALRYFNPIGAHKSGLIGEDPNGIPSNLMPYIAQVATGKRAELKVYGNDYDTLDGTGVRDYIHIVDLAEGHISGMKKVMDKAFSGWRVYNLGTGTGYSVLQIVHEFESASGKKVPYSIVERRPGDVASSYADPTRAKKELQWTAKRTLSDMCQDTWKWQSQNPNGFKG</sequence>
<keyword evidence="9" id="KW-0119">Carbohydrate metabolism</keyword>
<keyword evidence="8" id="KW-0520">NAD</keyword>
<reference evidence="14" key="1">
    <citation type="journal article" date="2018" name="Proc. Natl. Acad. Sci. U.S.A.">
        <title>Phylogenomics and the evolution of hemipteroid insects.</title>
        <authorList>
            <person name="Johnson K.P."/>
            <person name="Dietrich C.H."/>
            <person name="Friedrich F."/>
            <person name="Beutel R.G."/>
            <person name="Wipfler B."/>
            <person name="Peters R.S."/>
            <person name="Allen J.M."/>
            <person name="Petersen M."/>
            <person name="Donath A."/>
            <person name="Walden K.K."/>
            <person name="Kozlov A.M."/>
            <person name="Podsiadlowski L."/>
            <person name="Mayer C."/>
            <person name="Meusemann K."/>
            <person name="Vasilikopoulos A."/>
            <person name="Waterhouse R.M."/>
            <person name="Cameron S.L."/>
            <person name="Weirauch C."/>
            <person name="Swanson D.R."/>
            <person name="Percy D.M."/>
            <person name="Hardy N.B."/>
            <person name="Terry I."/>
            <person name="Liu S."/>
            <person name="Zhou X."/>
            <person name="Misof B."/>
            <person name="Robertson H.M."/>
            <person name="Yoshizawa K."/>
        </authorList>
    </citation>
    <scope>NUCLEOTIDE SEQUENCE</scope>
    <source>
        <tissue evidence="14">Whole organism</tissue>
    </source>
</reference>
<comment type="pathway">
    <text evidence="5">Carbohydrate metabolism; galactose metabolism.</text>
</comment>
<dbReference type="CDD" id="cd05247">
    <property type="entry name" value="UDP_G4E_1_SDR_e"/>
    <property type="match status" value="1"/>
</dbReference>
<dbReference type="GO" id="GO:0005829">
    <property type="term" value="C:cytosol"/>
    <property type="evidence" value="ECO:0007669"/>
    <property type="project" value="TreeGrafter"/>
</dbReference>